<comment type="caution">
    <text evidence="1">The sequence shown here is derived from an EMBL/GenBank/DDBJ whole genome shotgun (WGS) entry which is preliminary data.</text>
</comment>
<evidence type="ECO:0000313" key="1">
    <source>
        <dbReference type="EMBL" id="KGD74772.1"/>
    </source>
</evidence>
<dbReference type="eggNOG" id="ENOG502ZCGB">
    <property type="taxonomic scope" value="Bacteria"/>
</dbReference>
<dbReference type="STRING" id="642227.HA49_05505"/>
<proteinExistence type="predicted"/>
<dbReference type="Proteomes" id="UP000029577">
    <property type="component" value="Unassembled WGS sequence"/>
</dbReference>
<reference evidence="1" key="1">
    <citation type="submission" date="2014-12" db="EMBL/GenBank/DDBJ databases">
        <title>The draft genome of the Tatumella morbirosei type strain, LMG23360T isolated from pineapple rot.</title>
        <authorList>
            <person name="Smits T.H."/>
            <person name="Palmer M."/>
            <person name="Venter S.N."/>
            <person name="Duffy B."/>
            <person name="Steenkamp E.T."/>
            <person name="Chan W.Y."/>
            <person name="Coutinho T.A."/>
            <person name="Coetzee M.P."/>
            <person name="De Maayer P."/>
        </authorList>
    </citation>
    <scope>NUCLEOTIDE SEQUENCE [LARGE SCALE GENOMIC DNA]</scope>
    <source>
        <strain evidence="1">LMG 23360</strain>
    </source>
</reference>
<organism evidence="1 2">
    <name type="scientific">Tatumella morbirosei</name>
    <dbReference type="NCBI Taxonomy" id="642227"/>
    <lineage>
        <taxon>Bacteria</taxon>
        <taxon>Pseudomonadati</taxon>
        <taxon>Pseudomonadota</taxon>
        <taxon>Gammaproteobacteria</taxon>
        <taxon>Enterobacterales</taxon>
        <taxon>Erwiniaceae</taxon>
        <taxon>Tatumella</taxon>
    </lineage>
</organism>
<keyword evidence="2" id="KW-1185">Reference proteome</keyword>
<dbReference type="AlphaFoldDB" id="A0A095TDJ5"/>
<gene>
    <name evidence="1" type="ORF">HA49_05505</name>
</gene>
<evidence type="ECO:0000313" key="2">
    <source>
        <dbReference type="Proteomes" id="UP000029577"/>
    </source>
</evidence>
<name>A0A095TDJ5_9GAMM</name>
<accession>A0A095TDJ5</accession>
<evidence type="ECO:0008006" key="3">
    <source>
        <dbReference type="Google" id="ProtNLM"/>
    </source>
</evidence>
<protein>
    <recommendedName>
        <fullName evidence="3">Uracil-DNA glycosylase-like domain-containing protein</fullName>
    </recommendedName>
</protein>
<sequence length="253" mass="28098">MLFSQFRPAILSFSQPAARQLPQEFLLHQEGTLSEYYIPFDYLNPAARVVLVGITPGYQQWLNAVTAAQQSLLNGDTDQQALFLAKQQGAFSGAIRNNLTQLLDVIGLADWLGIHSCRSLFAEDMALVHFTSLFNQPVFVNGKNYNNTPSFQRSSLLRQSIERGFTAEARQLPQAVFVPLGPVATAGVEWLAEQQLIDPARILTGLPHPSGANSERIHYFLGKKPREALSRQTNPALLDQAKELLLQKVTALR</sequence>
<dbReference type="EMBL" id="JPKR02000004">
    <property type="protein sequence ID" value="KGD74772.1"/>
    <property type="molecule type" value="Genomic_DNA"/>
</dbReference>
<dbReference type="OrthoDB" id="573462at2"/>